<keyword evidence="1" id="KW-0863">Zinc-finger</keyword>
<sequence length="556" mass="60313">MSFGRGEDYAGAVSGLDIGDGTIRATVPGRETYRVELVVTGQAGVAGTCDCPYGADGHFCKHCVAVGLAALRHTASAAPKPSADVVPAPRPAPARPAPQDLMTPWLESLDREALLALLAEESAADPDLHARLLLRAEVARADRAAVRDRVKGLLDAGTPARDGYVDPEEAGAYARDVTQAVTILRALIAAGRAAEAVDGARWALWRLGEVYESAGGAEDLWDLFTPVRDLMAVHLRACRAARPDPDPTARWLVGHLLGPVGEVTLADPVDYRDVLGPAGLTRALDLATEAWRRDPTDKAKRLREQLLKAQGDVNALITAYATDLAPNGATHLRIARELDEAGRAGDALEWAERGLRAAGDRHDVDHGLVEWICARYVRDGRLDEALTVRRDRFRSQGSLQAYRSLRSAARACGCWEEEREAALELLRAHAGRGGVGPGLGHPARILVDVLLDEGEVDAAWEAAAGHADDRRLLTLADRMRDHRPADALGVYLRLLEPLKQSTGDQAYQEVARLLRSIRACHERLGTVEEFTRRLSALRAELKRRPKLMKVLDENGL</sequence>
<protein>
    <recommendedName>
        <fullName evidence="3">SWIM-type domain-containing protein</fullName>
    </recommendedName>
</protein>
<evidence type="ECO:0000313" key="4">
    <source>
        <dbReference type="EMBL" id="KUN81610.1"/>
    </source>
</evidence>
<keyword evidence="1" id="KW-0862">Zinc</keyword>
<name>A0A101SWR0_9ACTN</name>
<feature type="domain" description="SWIM-type" evidence="3">
    <location>
        <begin position="33"/>
        <end position="71"/>
    </location>
</feature>
<proteinExistence type="predicted"/>
<keyword evidence="5" id="KW-1185">Reference proteome</keyword>
<evidence type="ECO:0000256" key="2">
    <source>
        <dbReference type="SAM" id="MobiDB-lite"/>
    </source>
</evidence>
<organism evidence="4 5">
    <name type="scientific">Streptomyces bungoensis</name>
    <dbReference type="NCBI Taxonomy" id="285568"/>
    <lineage>
        <taxon>Bacteria</taxon>
        <taxon>Bacillati</taxon>
        <taxon>Actinomycetota</taxon>
        <taxon>Actinomycetes</taxon>
        <taxon>Kitasatosporales</taxon>
        <taxon>Streptomycetaceae</taxon>
        <taxon>Streptomyces</taxon>
    </lineage>
</organism>
<gene>
    <name evidence="4" type="ORF">AQJ66_23900</name>
</gene>
<evidence type="ECO:0000256" key="1">
    <source>
        <dbReference type="PROSITE-ProRule" id="PRU00325"/>
    </source>
</evidence>
<reference evidence="4 5" key="1">
    <citation type="submission" date="2015-10" db="EMBL/GenBank/DDBJ databases">
        <title>Draft genome sequence of Streptomyces bungoensis DSM 41781, type strain for the species Streptomyces bungoensis.</title>
        <authorList>
            <person name="Ruckert C."/>
            <person name="Winkler A."/>
            <person name="Kalinowski J."/>
            <person name="Kampfer P."/>
            <person name="Glaeser S."/>
        </authorList>
    </citation>
    <scope>NUCLEOTIDE SEQUENCE [LARGE SCALE GENOMIC DNA]</scope>
    <source>
        <strain evidence="4 5">DSM 41781</strain>
    </source>
</reference>
<evidence type="ECO:0000313" key="5">
    <source>
        <dbReference type="Proteomes" id="UP000053024"/>
    </source>
</evidence>
<comment type="caution">
    <text evidence="4">The sequence shown here is derived from an EMBL/GenBank/DDBJ whole genome shotgun (WGS) entry which is preliminary data.</text>
</comment>
<dbReference type="AlphaFoldDB" id="A0A101SWR0"/>
<feature type="region of interest" description="Disordered" evidence="2">
    <location>
        <begin position="78"/>
        <end position="100"/>
    </location>
</feature>
<evidence type="ECO:0000259" key="3">
    <source>
        <dbReference type="PROSITE" id="PS50966"/>
    </source>
</evidence>
<dbReference type="PROSITE" id="PS50966">
    <property type="entry name" value="ZF_SWIM"/>
    <property type="match status" value="1"/>
</dbReference>
<dbReference type="InterPro" id="IPR007527">
    <property type="entry name" value="Znf_SWIM"/>
</dbReference>
<dbReference type="Proteomes" id="UP000053024">
    <property type="component" value="Unassembled WGS sequence"/>
</dbReference>
<dbReference type="EMBL" id="LMWX01000040">
    <property type="protein sequence ID" value="KUN81610.1"/>
    <property type="molecule type" value="Genomic_DNA"/>
</dbReference>
<accession>A0A101SWR0</accession>
<dbReference type="GO" id="GO:0008270">
    <property type="term" value="F:zinc ion binding"/>
    <property type="evidence" value="ECO:0007669"/>
    <property type="project" value="UniProtKB-KW"/>
</dbReference>
<dbReference type="STRING" id="285568.AQJ66_23900"/>
<keyword evidence="1" id="KW-0479">Metal-binding</keyword>